<gene>
    <name evidence="7" type="ORF">HNQ03_001851</name>
</gene>
<feature type="transmembrane region" description="Helical" evidence="5">
    <location>
        <begin position="385"/>
        <end position="405"/>
    </location>
</feature>
<dbReference type="InterPro" id="IPR001902">
    <property type="entry name" value="SLC26A/SulP_fam"/>
</dbReference>
<dbReference type="GO" id="GO:0055085">
    <property type="term" value="P:transmembrane transport"/>
    <property type="evidence" value="ECO:0007669"/>
    <property type="project" value="InterPro"/>
</dbReference>
<feature type="transmembrane region" description="Helical" evidence="5">
    <location>
        <begin position="236"/>
        <end position="254"/>
    </location>
</feature>
<dbReference type="SUPFAM" id="SSF52091">
    <property type="entry name" value="SpoIIaa-like"/>
    <property type="match status" value="1"/>
</dbReference>
<feature type="transmembrane region" description="Helical" evidence="5">
    <location>
        <begin position="18"/>
        <end position="36"/>
    </location>
</feature>
<comment type="caution">
    <text evidence="7">The sequence shown here is derived from an EMBL/GenBank/DDBJ whole genome shotgun (WGS) entry which is preliminary data.</text>
</comment>
<evidence type="ECO:0000313" key="8">
    <source>
        <dbReference type="Proteomes" id="UP000610746"/>
    </source>
</evidence>
<feature type="transmembrane region" description="Helical" evidence="5">
    <location>
        <begin position="266"/>
        <end position="285"/>
    </location>
</feature>
<feature type="domain" description="STAS" evidence="6">
    <location>
        <begin position="502"/>
        <end position="614"/>
    </location>
</feature>
<dbReference type="InterPro" id="IPR002645">
    <property type="entry name" value="STAS_dom"/>
</dbReference>
<feature type="transmembrane region" description="Helical" evidence="5">
    <location>
        <begin position="43"/>
        <end position="61"/>
    </location>
</feature>
<organism evidence="7 8">
    <name type="scientific">Frigoriflavimonas asaccharolytica</name>
    <dbReference type="NCBI Taxonomy" id="2735899"/>
    <lineage>
        <taxon>Bacteria</taxon>
        <taxon>Pseudomonadati</taxon>
        <taxon>Bacteroidota</taxon>
        <taxon>Flavobacteriia</taxon>
        <taxon>Flavobacteriales</taxon>
        <taxon>Weeksellaceae</taxon>
        <taxon>Frigoriflavimonas</taxon>
    </lineage>
</organism>
<dbReference type="CDD" id="cd07042">
    <property type="entry name" value="STAS_SulP_like_sulfate_transporter"/>
    <property type="match status" value="1"/>
</dbReference>
<evidence type="ECO:0000313" key="7">
    <source>
        <dbReference type="EMBL" id="NRS92771.1"/>
    </source>
</evidence>
<accession>A0A8J8G7L3</accession>
<evidence type="ECO:0000259" key="6">
    <source>
        <dbReference type="PROSITE" id="PS50801"/>
    </source>
</evidence>
<reference evidence="7" key="1">
    <citation type="submission" date="2020-05" db="EMBL/GenBank/DDBJ databases">
        <title>Genomic Encyclopedia of Type Strains, Phase IV (KMG-V): Genome sequencing to study the core and pangenomes of soil and plant-associated prokaryotes.</title>
        <authorList>
            <person name="Whitman W."/>
        </authorList>
    </citation>
    <scope>NUCLEOTIDE SEQUENCE</scope>
    <source>
        <strain evidence="7">16F</strain>
    </source>
</reference>
<feature type="transmembrane region" description="Helical" evidence="5">
    <location>
        <begin position="316"/>
        <end position="334"/>
    </location>
</feature>
<keyword evidence="8" id="KW-1185">Reference proteome</keyword>
<dbReference type="Gene3D" id="3.30.750.24">
    <property type="entry name" value="STAS domain"/>
    <property type="match status" value="1"/>
</dbReference>
<feature type="transmembrane region" description="Helical" evidence="5">
    <location>
        <begin position="442"/>
        <end position="472"/>
    </location>
</feature>
<dbReference type="Proteomes" id="UP000610746">
    <property type="component" value="Unassembled WGS sequence"/>
</dbReference>
<sequence length="622" mass="67955">MAFKNFFKFSFKDFRGDLFGGITAGIVALPLALAFGQQTEMGAAAGLFGAIFIGFFASLFGGTNTQISGPTAPMTAVSYLVISRVLQQFDGELERALPTILMVFFAAGVVQIIFGILKIGKYIKYIPYPVVSGFMSGIGVIIIITQLFPVLGYEPMNDESLIRQNIPRAKERLLDKILVNEAGDGIKVLDDYKITLYEAKKISTEEIRNEAKIITKRDTGTAEGTVKFLPNALQNINYLHFAMVMLTIFIIYGFKKVTTKVPSTLVALIVVSLLVFLVGWNLTLIDKIPQGFPKFQLGNMIANANFGIFSNHITDIFSLAILGAIDSLLTSVVADNMTKTKHESNQELIGQGIGNSMAAFFGGLPGAGATIRTVVNINSGGKTRLSGMTAGILLLFILLALGPVASMIPKAVLAGILITVGIGVMDYKGLKAIRKIPIADAFVMILVLVLTVFLGLIEAVALGMVISALVFMKKMGDNTAKSSIVQTVEEFEEKNETLTLTEKLPKNLIEEVYVKEFGGPLFFGVTDEIKEKLSAIPETANCLVLIMEKVNYMDQSGVFALEDAFMVIKNKGIDIVLVNLQKQPRYLMERIQIIPQLISEDQIFLDYPSAVEWIQKNVKNIF</sequence>
<dbReference type="PANTHER" id="PTHR11814">
    <property type="entry name" value="SULFATE TRANSPORTER"/>
    <property type="match status" value="1"/>
</dbReference>
<protein>
    <submittedName>
        <fullName evidence="7">SulP family sulfate permease</fullName>
    </submittedName>
</protein>
<dbReference type="PROSITE" id="PS50801">
    <property type="entry name" value="STAS"/>
    <property type="match status" value="1"/>
</dbReference>
<dbReference type="Pfam" id="PF01740">
    <property type="entry name" value="STAS"/>
    <property type="match status" value="1"/>
</dbReference>
<dbReference type="AlphaFoldDB" id="A0A8J8G7L3"/>
<dbReference type="RefSeq" id="WP_173779361.1">
    <property type="nucleotide sequence ID" value="NZ_JABSNO010000012.1"/>
</dbReference>
<evidence type="ECO:0000256" key="4">
    <source>
        <dbReference type="ARBA" id="ARBA00023136"/>
    </source>
</evidence>
<dbReference type="InterPro" id="IPR011547">
    <property type="entry name" value="SLC26A/SulP_dom"/>
</dbReference>
<dbReference type="GO" id="GO:0016020">
    <property type="term" value="C:membrane"/>
    <property type="evidence" value="ECO:0007669"/>
    <property type="project" value="UniProtKB-SubCell"/>
</dbReference>
<feature type="transmembrane region" description="Helical" evidence="5">
    <location>
        <begin position="96"/>
        <end position="117"/>
    </location>
</feature>
<dbReference type="Pfam" id="PF00916">
    <property type="entry name" value="Sulfate_transp"/>
    <property type="match status" value="2"/>
</dbReference>
<keyword evidence="2 5" id="KW-0812">Transmembrane</keyword>
<evidence type="ECO:0000256" key="3">
    <source>
        <dbReference type="ARBA" id="ARBA00022989"/>
    </source>
</evidence>
<evidence type="ECO:0000256" key="5">
    <source>
        <dbReference type="SAM" id="Phobius"/>
    </source>
</evidence>
<comment type="subcellular location">
    <subcellularLocation>
        <location evidence="1">Membrane</location>
        <topology evidence="1">Multi-pass membrane protein</topology>
    </subcellularLocation>
</comment>
<evidence type="ECO:0000256" key="2">
    <source>
        <dbReference type="ARBA" id="ARBA00022692"/>
    </source>
</evidence>
<evidence type="ECO:0000256" key="1">
    <source>
        <dbReference type="ARBA" id="ARBA00004141"/>
    </source>
</evidence>
<keyword evidence="3 5" id="KW-1133">Transmembrane helix</keyword>
<keyword evidence="4 5" id="KW-0472">Membrane</keyword>
<feature type="transmembrane region" description="Helical" evidence="5">
    <location>
        <begin position="129"/>
        <end position="151"/>
    </location>
</feature>
<dbReference type="InterPro" id="IPR036513">
    <property type="entry name" value="STAS_dom_sf"/>
</dbReference>
<name>A0A8J8G7L3_9FLAO</name>
<proteinExistence type="predicted"/>
<dbReference type="EMBL" id="JABSNO010000012">
    <property type="protein sequence ID" value="NRS92771.1"/>
    <property type="molecule type" value="Genomic_DNA"/>
</dbReference>